<organism evidence="2 3">
    <name type="scientific">Acinetobacter terrestris</name>
    <dbReference type="NCBI Taxonomy" id="2529843"/>
    <lineage>
        <taxon>Bacteria</taxon>
        <taxon>Pseudomonadati</taxon>
        <taxon>Pseudomonadota</taxon>
        <taxon>Gammaproteobacteria</taxon>
        <taxon>Moraxellales</taxon>
        <taxon>Moraxellaceae</taxon>
        <taxon>Acinetobacter</taxon>
        <taxon>Acinetobacter Taxon 24</taxon>
    </lineage>
</organism>
<dbReference type="AlphaFoldDB" id="A0AAW6US16"/>
<proteinExistence type="predicted"/>
<sequence length="281" mass="31921">MATIKIFDLASLESICKILGDTDNGLTSTEITKYLSECNISDPELNSTKWKRLYDALSIKQQNDRCANNVIAFIQHVIRPSRHVNNQKWFEDIRTKLNYVLSFEGLEIGENGTFKYISTAKTFSEAEQRAQKLRKSLLERKIHPDVLLFCKSELLVDNYFHAVFEATKSIAEKVRNKTSLTSDGAELIDQAFAFKGKIPYLALSHLMTESEASEQKGFMNLLKGVFGTFRNTTAHAPKITWTINEQDALDILSMISLIHRKLDNAIEPMKIYQGTSLFNPS</sequence>
<dbReference type="EMBL" id="JASKNE010000001">
    <property type="protein sequence ID" value="MDK1684046.1"/>
    <property type="molecule type" value="Genomic_DNA"/>
</dbReference>
<dbReference type="RefSeq" id="WP_284067097.1">
    <property type="nucleotide sequence ID" value="NZ_JASKNE010000001.1"/>
</dbReference>
<accession>A0AAW6US16</accession>
<reference evidence="2" key="1">
    <citation type="submission" date="2023-04" db="EMBL/GenBank/DDBJ databases">
        <title>The environmental microbiomes in feedlot watering bowls are a reservoir of florfenicol resistance for bovine respiratory disease pathogens.</title>
        <authorList>
            <person name="Kos D.W."/>
            <person name="Ruzzini A.C."/>
            <person name="Schreiner B."/>
            <person name="Jelinski M.D."/>
        </authorList>
    </citation>
    <scope>NUCLEOTIDE SEQUENCE</scope>
    <source>
        <strain evidence="2">WB3</strain>
    </source>
</reference>
<protein>
    <submittedName>
        <fullName evidence="2">TIGR02391 family protein</fullName>
    </submittedName>
</protein>
<comment type="caution">
    <text evidence="2">The sequence shown here is derived from an EMBL/GenBank/DDBJ whole genome shotgun (WGS) entry which is preliminary data.</text>
</comment>
<feature type="domain" description="Conserved hypothetical protein CHP02391" evidence="1">
    <location>
        <begin position="140"/>
        <end position="262"/>
    </location>
</feature>
<name>A0AAW6US16_9GAMM</name>
<gene>
    <name evidence="2" type="ORF">QOR41_09325</name>
</gene>
<dbReference type="Pfam" id="PF09509">
    <property type="entry name" value="Hypoth_Ymh"/>
    <property type="match status" value="1"/>
</dbReference>
<dbReference type="InterPro" id="IPR012654">
    <property type="entry name" value="CHP02391"/>
</dbReference>
<evidence type="ECO:0000313" key="3">
    <source>
        <dbReference type="Proteomes" id="UP001241935"/>
    </source>
</evidence>
<evidence type="ECO:0000313" key="2">
    <source>
        <dbReference type="EMBL" id="MDK1684046.1"/>
    </source>
</evidence>
<dbReference type="NCBIfam" id="TIGR02391">
    <property type="entry name" value="hypoth_ymh"/>
    <property type="match status" value="1"/>
</dbReference>
<dbReference type="Proteomes" id="UP001241935">
    <property type="component" value="Unassembled WGS sequence"/>
</dbReference>
<evidence type="ECO:0000259" key="1">
    <source>
        <dbReference type="Pfam" id="PF09509"/>
    </source>
</evidence>